<dbReference type="Proteomes" id="UP000014461">
    <property type="component" value="Unassembled WGS sequence"/>
</dbReference>
<organism evidence="2 3">
    <name type="scientific">Agarivorans albus MKT 106</name>
    <dbReference type="NCBI Taxonomy" id="1331007"/>
    <lineage>
        <taxon>Bacteria</taxon>
        <taxon>Pseudomonadati</taxon>
        <taxon>Pseudomonadota</taxon>
        <taxon>Gammaproteobacteria</taxon>
        <taxon>Alteromonadales</taxon>
        <taxon>Alteromonadaceae</taxon>
        <taxon>Agarivorans</taxon>
    </lineage>
</organism>
<dbReference type="SUPFAM" id="SSF55729">
    <property type="entry name" value="Acyl-CoA N-acyltransferases (Nat)"/>
    <property type="match status" value="1"/>
</dbReference>
<evidence type="ECO:0000259" key="1">
    <source>
        <dbReference type="PROSITE" id="PS51186"/>
    </source>
</evidence>
<proteinExistence type="predicted"/>
<evidence type="ECO:0000313" key="3">
    <source>
        <dbReference type="Proteomes" id="UP000014461"/>
    </source>
</evidence>
<dbReference type="EMBL" id="BARX01000041">
    <property type="protein sequence ID" value="GAD04044.1"/>
    <property type="molecule type" value="Genomic_DNA"/>
</dbReference>
<dbReference type="GO" id="GO:0005737">
    <property type="term" value="C:cytoplasm"/>
    <property type="evidence" value="ECO:0007669"/>
    <property type="project" value="TreeGrafter"/>
</dbReference>
<dbReference type="AlphaFoldDB" id="R9PRR0"/>
<dbReference type="Pfam" id="PF13302">
    <property type="entry name" value="Acetyltransf_3"/>
    <property type="match status" value="1"/>
</dbReference>
<dbReference type="PROSITE" id="PS51186">
    <property type="entry name" value="GNAT"/>
    <property type="match status" value="1"/>
</dbReference>
<dbReference type="PANTHER" id="PTHR43441">
    <property type="entry name" value="RIBOSOMAL-PROTEIN-SERINE ACETYLTRANSFERASE"/>
    <property type="match status" value="1"/>
</dbReference>
<gene>
    <name evidence="2" type="ORF">AALB_4124</name>
</gene>
<dbReference type="GO" id="GO:0008999">
    <property type="term" value="F:protein-N-terminal-alanine acetyltransferase activity"/>
    <property type="evidence" value="ECO:0007669"/>
    <property type="project" value="TreeGrafter"/>
</dbReference>
<evidence type="ECO:0000313" key="2">
    <source>
        <dbReference type="EMBL" id="GAD04044.1"/>
    </source>
</evidence>
<dbReference type="STRING" id="1331007.AALB_4124"/>
<dbReference type="Gene3D" id="3.40.630.30">
    <property type="match status" value="1"/>
</dbReference>
<accession>R9PRR0</accession>
<feature type="domain" description="N-acetyltransferase" evidence="1">
    <location>
        <begin position="6"/>
        <end position="165"/>
    </location>
</feature>
<dbReference type="PANTHER" id="PTHR43441:SF10">
    <property type="entry name" value="ACETYLTRANSFERASE"/>
    <property type="match status" value="1"/>
</dbReference>
<dbReference type="InterPro" id="IPR051908">
    <property type="entry name" value="Ribosomal_N-acetyltransferase"/>
</dbReference>
<dbReference type="GO" id="GO:1990189">
    <property type="term" value="F:protein N-terminal-serine acetyltransferase activity"/>
    <property type="evidence" value="ECO:0007669"/>
    <property type="project" value="TreeGrafter"/>
</dbReference>
<comment type="caution">
    <text evidence="2">The sequence shown here is derived from an EMBL/GenBank/DDBJ whole genome shotgun (WGS) entry which is preliminary data.</text>
</comment>
<protein>
    <submittedName>
        <fullName evidence="2">GCN5-related N-acetyltransferase</fullName>
    </submittedName>
</protein>
<reference evidence="2" key="1">
    <citation type="journal article" date="2013" name="Genome Announc.">
        <title>Draft Genome Sequence of Agarivorans albus Strain MKT 106T, an Agarolytic Marine Bacterium.</title>
        <authorList>
            <person name="Yasuike M."/>
            <person name="Nakamura Y."/>
            <person name="Kai W."/>
            <person name="Fujiwara A."/>
            <person name="Fukui Y."/>
            <person name="Satomi M."/>
            <person name="Sano M."/>
        </authorList>
    </citation>
    <scope>NUCLEOTIDE SEQUENCE [LARGE SCALE GENOMIC DNA]</scope>
</reference>
<dbReference type="InterPro" id="IPR000182">
    <property type="entry name" value="GNAT_dom"/>
</dbReference>
<name>R9PRR0_AGAAL</name>
<keyword evidence="2" id="KW-0808">Transferase</keyword>
<sequence>MRGKHVLIRPYLPSDAVAHAAAVRETAISGCRWLDWMEEDYPEEESRSWLALSQAAIAKNIAFDMGIFASQGGEFLGAIAINRIEWNYRAANLGYWIKDSASGKGIATEAVRLMADYAFNALQLNRLELVIAEENFASRRVAEKAGAQFECLARARVLDYGKPCHAAIYSLIGDDLLQPQS</sequence>
<keyword evidence="3" id="KW-1185">Reference proteome</keyword>
<dbReference type="OrthoDB" id="9784707at2"/>
<dbReference type="RefSeq" id="WP_016403811.1">
    <property type="nucleotide sequence ID" value="NZ_BARX01000041.1"/>
</dbReference>
<dbReference type="InterPro" id="IPR016181">
    <property type="entry name" value="Acyl_CoA_acyltransferase"/>
</dbReference>